<dbReference type="OrthoDB" id="9765608at2"/>
<comment type="caution">
    <text evidence="1">The sequence shown here is derived from an EMBL/GenBank/DDBJ whole genome shotgun (WGS) entry which is preliminary data.</text>
</comment>
<evidence type="ECO:0008006" key="3">
    <source>
        <dbReference type="Google" id="ProtNLM"/>
    </source>
</evidence>
<evidence type="ECO:0000313" key="1">
    <source>
        <dbReference type="EMBL" id="TDK44479.1"/>
    </source>
</evidence>
<accession>A0A4R5UYQ3</accession>
<keyword evidence="2" id="KW-1185">Reference proteome</keyword>
<evidence type="ECO:0000313" key="2">
    <source>
        <dbReference type="Proteomes" id="UP000295301"/>
    </source>
</evidence>
<proteinExistence type="predicted"/>
<dbReference type="SUPFAM" id="SSF56059">
    <property type="entry name" value="Glutathione synthetase ATP-binding domain-like"/>
    <property type="match status" value="1"/>
</dbReference>
<dbReference type="RefSeq" id="WP_133360643.1">
    <property type="nucleotide sequence ID" value="NZ_SMUV01000070.1"/>
</dbReference>
<protein>
    <recommendedName>
        <fullName evidence="3">ATP-grasp domain-containing protein</fullName>
    </recommendedName>
</protein>
<sequence length="270" mass="29762">MKVIFGAHQDWKTGLRSGTEAAGHEFHMDTLGGLDLAAYDLVVPLRLDDRAALAPRIARGEAIPALLASAEAEALCHDKLAFNNAMIRAGLGACIPPMFSSWPADPDAYPVILKQRRDDWGKNSCIVPARPAPCHEIDHDTQFAQAYLPGTEEWATHLLLRDGRILFEASIRYTMPDIPCVKGAQTPPLGRQWQGQTEHLDLSRRVLDAAGFRDGTCCIDYRVGRDQVHIFEVNPRFGGSLCDRIGSYLEAYKNTLAAPQRPHCALPPDV</sequence>
<dbReference type="Gene3D" id="3.30.470.20">
    <property type="entry name" value="ATP-grasp fold, B domain"/>
    <property type="match status" value="1"/>
</dbReference>
<organism evidence="1 2">
    <name type="scientific">Antarcticimicrobium luteum</name>
    <dbReference type="NCBI Taxonomy" id="2547397"/>
    <lineage>
        <taxon>Bacteria</taxon>
        <taxon>Pseudomonadati</taxon>
        <taxon>Pseudomonadota</taxon>
        <taxon>Alphaproteobacteria</taxon>
        <taxon>Rhodobacterales</taxon>
        <taxon>Paracoccaceae</taxon>
        <taxon>Antarcticimicrobium</taxon>
    </lineage>
</organism>
<gene>
    <name evidence="1" type="ORF">E1832_15315</name>
</gene>
<dbReference type="AlphaFoldDB" id="A0A4R5UYQ3"/>
<reference evidence="1 2" key="1">
    <citation type="submission" date="2019-03" db="EMBL/GenBank/DDBJ databases">
        <title>Ruegeria lutea sp. nov., a novel strain, isolated from marine sediment, the Masan Bay, South Korea.</title>
        <authorList>
            <person name="Kim J."/>
            <person name="Kim D.-Y."/>
            <person name="Lee S.-S."/>
        </authorList>
    </citation>
    <scope>NUCLEOTIDE SEQUENCE [LARGE SCALE GENOMIC DNA]</scope>
    <source>
        <strain evidence="1 2">318-1</strain>
    </source>
</reference>
<dbReference type="EMBL" id="SMUV01000070">
    <property type="protein sequence ID" value="TDK44479.1"/>
    <property type="molecule type" value="Genomic_DNA"/>
</dbReference>
<name>A0A4R5UYQ3_9RHOB</name>
<dbReference type="Proteomes" id="UP000295301">
    <property type="component" value="Unassembled WGS sequence"/>
</dbReference>